<organism evidence="4 5">
    <name type="scientific">Symmachiella dynata</name>
    <dbReference type="NCBI Taxonomy" id="2527995"/>
    <lineage>
        <taxon>Bacteria</taxon>
        <taxon>Pseudomonadati</taxon>
        <taxon>Planctomycetota</taxon>
        <taxon>Planctomycetia</taxon>
        <taxon>Planctomycetales</taxon>
        <taxon>Planctomycetaceae</taxon>
        <taxon>Symmachiella</taxon>
    </lineage>
</organism>
<keyword evidence="5" id="KW-1185">Reference proteome</keyword>
<reference evidence="4 5" key="1">
    <citation type="submission" date="2019-02" db="EMBL/GenBank/DDBJ databases">
        <title>Deep-cultivation of Planctomycetes and their phenomic and genomic characterization uncovers novel biology.</title>
        <authorList>
            <person name="Wiegand S."/>
            <person name="Jogler M."/>
            <person name="Boedeker C."/>
            <person name="Pinto D."/>
            <person name="Vollmers J."/>
            <person name="Rivas-Marin E."/>
            <person name="Kohn T."/>
            <person name="Peeters S.H."/>
            <person name="Heuer A."/>
            <person name="Rast P."/>
            <person name="Oberbeckmann S."/>
            <person name="Bunk B."/>
            <person name="Jeske O."/>
            <person name="Meyerdierks A."/>
            <person name="Storesund J.E."/>
            <person name="Kallscheuer N."/>
            <person name="Luecker S."/>
            <person name="Lage O.M."/>
            <person name="Pohl T."/>
            <person name="Merkel B.J."/>
            <person name="Hornburger P."/>
            <person name="Mueller R.-W."/>
            <person name="Bruemmer F."/>
            <person name="Labrenz M."/>
            <person name="Spormann A.M."/>
            <person name="Op den Camp H."/>
            <person name="Overmann J."/>
            <person name="Amann R."/>
            <person name="Jetten M.S.M."/>
            <person name="Mascher T."/>
            <person name="Medema M.H."/>
            <person name="Devos D.P."/>
            <person name="Kaster A.-K."/>
            <person name="Ovreas L."/>
            <person name="Rohde M."/>
            <person name="Galperin M.Y."/>
            <person name="Jogler C."/>
        </authorList>
    </citation>
    <scope>NUCLEOTIDE SEQUENCE [LARGE SCALE GENOMIC DNA]</scope>
    <source>
        <strain evidence="4 5">Mal52</strain>
    </source>
</reference>
<feature type="coiled-coil region" evidence="1">
    <location>
        <begin position="840"/>
        <end position="867"/>
    </location>
</feature>
<dbReference type="KEGG" id="sdyn:Mal52_49120"/>
<proteinExistence type="predicted"/>
<feature type="transmembrane region" description="Helical" evidence="3">
    <location>
        <begin position="28"/>
        <end position="51"/>
    </location>
</feature>
<dbReference type="EMBL" id="CP036276">
    <property type="protein sequence ID" value="QDU46392.1"/>
    <property type="molecule type" value="Genomic_DNA"/>
</dbReference>
<feature type="coiled-coil region" evidence="1">
    <location>
        <begin position="912"/>
        <end position="975"/>
    </location>
</feature>
<dbReference type="RefSeq" id="WP_145378911.1">
    <property type="nucleotide sequence ID" value="NZ_CP036276.1"/>
</dbReference>
<evidence type="ECO:0000256" key="2">
    <source>
        <dbReference type="SAM" id="MobiDB-lite"/>
    </source>
</evidence>
<feature type="transmembrane region" description="Helical" evidence="3">
    <location>
        <begin position="161"/>
        <end position="179"/>
    </location>
</feature>
<dbReference type="Proteomes" id="UP000319383">
    <property type="component" value="Chromosome"/>
</dbReference>
<feature type="compositionally biased region" description="Polar residues" evidence="2">
    <location>
        <begin position="580"/>
        <end position="593"/>
    </location>
</feature>
<feature type="compositionally biased region" description="Low complexity" evidence="2">
    <location>
        <begin position="550"/>
        <end position="568"/>
    </location>
</feature>
<feature type="compositionally biased region" description="Polar residues" evidence="2">
    <location>
        <begin position="635"/>
        <end position="652"/>
    </location>
</feature>
<keyword evidence="1" id="KW-0175">Coiled coil</keyword>
<keyword evidence="3" id="KW-0812">Transmembrane</keyword>
<feature type="region of interest" description="Disordered" evidence="2">
    <location>
        <begin position="498"/>
        <end position="700"/>
    </location>
</feature>
<keyword evidence="3" id="KW-0472">Membrane</keyword>
<evidence type="ECO:0000313" key="4">
    <source>
        <dbReference type="EMBL" id="QDU46392.1"/>
    </source>
</evidence>
<feature type="compositionally biased region" description="Polar residues" evidence="2">
    <location>
        <begin position="607"/>
        <end position="617"/>
    </location>
</feature>
<feature type="compositionally biased region" description="Polar residues" evidence="2">
    <location>
        <begin position="510"/>
        <end position="522"/>
    </location>
</feature>
<protein>
    <submittedName>
        <fullName evidence="4">Uncharacterized protein</fullName>
    </submittedName>
</protein>
<feature type="transmembrane region" description="Helical" evidence="3">
    <location>
        <begin position="63"/>
        <end position="83"/>
    </location>
</feature>
<evidence type="ECO:0000256" key="3">
    <source>
        <dbReference type="SAM" id="Phobius"/>
    </source>
</evidence>
<sequence length="1375" mass="151120">MSTTTRSVEVPAPVRQKLRDVRGRNTKLRFLAGAMTALAGFLAVMMGAMLIDWLFTLFSTSMRTLLTVISLSVGGVLLLAWGLRPLLARYQLGDVAREVDEAVPELEERWSTVAEYSENDDPLEMRGAEAMIQKVASEAADLDSVVTTDAVAKTDGVRHGAYILGGISAMLLLAMAMDWQQTSVLIRRFWMPAANISVTQVTAVTGDTLVGQGEPLHLQATVKNRPQTSALLFMRYANGDAPEPVKLFPPGKGDQTTFTHEVPAVEESFEYRIRSGDGQTAWHKVTVVERPRIAAIDFRITPPAYSQLAAVHQQGLPRKIKALEGSRLEVSFQASTALSTFEMLLGDDQSAMLSANGDGKYVFSTLLTKPLTLSPLLTSEHGLKNDSPPTCRVIVYRDRAPRVKVTTPDNEIAVRPDDTVTVEFAAKDDFGITKAELVVYDGHGPDAKELKVIEIPLDDQEGAEAIAGEVDLELKEFDLKHGTEISYAVRVFDTKQTMTDTRPDQETAVADTQSDQQPSDTKAASDAQPADQKPHPPTTNPENQDQVASNDPAANPNATNTDNPAADTESGLSNDPPDASSPQDQASTKPNNETPDENDGKKAGEKTGNTTTGQSKPAQDPTGTEPGESQEKQPTDPSQPAAPSQPGDSQPNAAKKPPQPGEASSAGSQNSKSPPAKPEENDPQKPGGQLAGAPKPGDEMTRRMLDVGQRSSSKPLRLMIDEWAGSFAGQAREKLQLQIDPVLKELDEQLAAAEQRVNPLVSGSPDTNWDADKADSAGQADGHLAAGEATILKLREKSVDTPYAFIGLQLINIGQEHVGPAREHLAAVTAETAETRGKDLQRAQHHIRRARELLEQLTHKYEVVKLNEKLDETMAQIKKMHQFYVEGTFALLQSKKPTLNPKSRKFLEFEMDEEFRKKFQELLERKRDIQAELAKALANDPRLLRRYMAATRLQADTLRDQLTILARRQQELNKQVAAWAKLPEAERTELAKQDIRSWQLRSSTEIAAGAATMLDNYVTWIPLDLDVNEGELAKMQEAATMLATTARSLTDAAAGNDAADAREQAESLHRQLKEFQTRLPEIMNDHPEHNRLAIHVANRLAEVKKLITQTSGWVYQANTVADGLHHLAADVEQNRIAIDTAHLAVKLESLESTLAGMPDHLIQLAQDLFVTFDEYLLPDLVATQLALQQNQMPKAVEQQVTVSQDFARAEEQLDEIMDGIIKVLDAAPANAKLEGGDNLRAQTLEELLAMLEDERLAAENLGIPPRPNNINIEKDWLAPNSGQGGGMAGMAQGQEAAKNLSKLQQELRKANRRLKQVDQSKANRKNRRDQIRWNTLASELEDKLRQGRGHTPPEQYRRAIERYFETITKEDTANP</sequence>
<evidence type="ECO:0000256" key="1">
    <source>
        <dbReference type="SAM" id="Coils"/>
    </source>
</evidence>
<gene>
    <name evidence="4" type="ORF">Mal52_49120</name>
</gene>
<keyword evidence="3" id="KW-1133">Transmembrane helix</keyword>
<name>A0A517ZV79_9PLAN</name>
<accession>A0A517ZV79</accession>
<feature type="compositionally biased region" description="Polar residues" evidence="2">
    <location>
        <begin position="540"/>
        <end position="549"/>
    </location>
</feature>
<feature type="region of interest" description="Disordered" evidence="2">
    <location>
        <begin position="1312"/>
        <end position="1357"/>
    </location>
</feature>
<evidence type="ECO:0000313" key="5">
    <source>
        <dbReference type="Proteomes" id="UP000319383"/>
    </source>
</evidence>